<evidence type="ECO:0000259" key="1">
    <source>
        <dbReference type="Pfam" id="PF00535"/>
    </source>
</evidence>
<evidence type="ECO:0000313" key="3">
    <source>
        <dbReference type="Proteomes" id="UP000199581"/>
    </source>
</evidence>
<dbReference type="EMBL" id="FOTO01000013">
    <property type="protein sequence ID" value="SFM08148.1"/>
    <property type="molecule type" value="Genomic_DNA"/>
</dbReference>
<feature type="domain" description="Glycosyltransferase 2-like" evidence="1">
    <location>
        <begin position="279"/>
        <end position="447"/>
    </location>
</feature>
<dbReference type="GO" id="GO:0016740">
    <property type="term" value="F:transferase activity"/>
    <property type="evidence" value="ECO:0007669"/>
    <property type="project" value="UniProtKB-KW"/>
</dbReference>
<dbReference type="Proteomes" id="UP000199581">
    <property type="component" value="Unassembled WGS sequence"/>
</dbReference>
<keyword evidence="3" id="KW-1185">Reference proteome</keyword>
<name>A0A8G2F722_DESNO</name>
<dbReference type="Pfam" id="PF00535">
    <property type="entry name" value="Glycos_transf_2"/>
    <property type="match status" value="1"/>
</dbReference>
<reference evidence="2 3" key="1">
    <citation type="submission" date="2016-10" db="EMBL/GenBank/DDBJ databases">
        <authorList>
            <person name="Varghese N."/>
            <person name="Submissions S."/>
        </authorList>
    </citation>
    <scope>NUCLEOTIDE SEQUENCE [LARGE SCALE GENOMIC DNA]</scope>
    <source>
        <strain evidence="2 3">DSM 1741</strain>
    </source>
</reference>
<comment type="caution">
    <text evidence="2">The sequence shown here is derived from an EMBL/GenBank/DDBJ whole genome shotgun (WGS) entry which is preliminary data.</text>
</comment>
<evidence type="ECO:0000313" key="2">
    <source>
        <dbReference type="EMBL" id="SFM08148.1"/>
    </source>
</evidence>
<accession>A0A8G2F722</accession>
<keyword evidence="2" id="KW-0808">Transferase</keyword>
<dbReference type="Gene3D" id="3.90.550.10">
    <property type="entry name" value="Spore Coat Polysaccharide Biosynthesis Protein SpsA, Chain A"/>
    <property type="match status" value="1"/>
</dbReference>
<dbReference type="InterPro" id="IPR001173">
    <property type="entry name" value="Glyco_trans_2-like"/>
</dbReference>
<dbReference type="InterPro" id="IPR050834">
    <property type="entry name" value="Glycosyltransf_2"/>
</dbReference>
<protein>
    <submittedName>
        <fullName evidence="2">Glycosyl transferase family 2</fullName>
    </submittedName>
</protein>
<organism evidence="2 3">
    <name type="scientific">Desulfomicrobium norvegicum (strain DSM 1741 / NCIMB 8310)</name>
    <name type="common">Desulfovibrio baculatus (strain Norway 4)</name>
    <name type="synonym">Desulfovibrio desulfuricans (strain Norway 4)</name>
    <dbReference type="NCBI Taxonomy" id="52561"/>
    <lineage>
        <taxon>Bacteria</taxon>
        <taxon>Pseudomonadati</taxon>
        <taxon>Thermodesulfobacteriota</taxon>
        <taxon>Desulfovibrionia</taxon>
        <taxon>Desulfovibrionales</taxon>
        <taxon>Desulfomicrobiaceae</taxon>
        <taxon>Desulfomicrobium</taxon>
    </lineage>
</organism>
<dbReference type="PANTHER" id="PTHR43685">
    <property type="entry name" value="GLYCOSYLTRANSFERASE"/>
    <property type="match status" value="1"/>
</dbReference>
<gene>
    <name evidence="2" type="ORF">SAMN05421830_113108</name>
</gene>
<dbReference type="OrthoDB" id="5379872at2"/>
<dbReference type="SUPFAM" id="SSF53448">
    <property type="entry name" value="Nucleotide-diphospho-sugar transferases"/>
    <property type="match status" value="1"/>
</dbReference>
<proteinExistence type="predicted"/>
<sequence length="649" mass="72273">MLSAVVFSKNRPLQLEGFVRSLMVNCQGLRSEAITALCAVSEGYSYERVATAVPGLCMVEEQSFQADFIRIIENGPPYVLVGCDDVFFTRPFDPAEIIDALATDSELFAVSLRLGRNIRPMPASLEAYGPFLRFDWRHCRVPQWNYPFDVSASVYRRDDLLRILREFSNLRTPNFLEGNVAQAIEHGAYAVKPGLACYPLSRSLTLTINRVQETHQNLFDNANLSSPEQLQAAFDQGSVLDTERFAGALNHHIHTDSRYFGLRQLTEYPVREPVPGLVTVICYTYNRSQYLPKMIASVLGQDYTNIEFLVYDDCSTEDLAAVVAPFLSDPRLRFIKGEYNLGGSGAFDQLCDICLELTRGEFVCFVGDDDIFVPHKISRQLAYFAEHPKTDALFCDARFIDAKGRPRKGEFRNAVALGFSSANLARLQLHNNSFAHPCVMMRRSSIKLVGGFACGKASFCADYHMWSKIAPFLNVAFLDEKLVAYRIHGGNESLAKVHMCRQSTLDCKFDLYKRFTIYDFFPELYATNCDAASLSSAFVELGNLILGAPFSYPALAAHCYEIASRHRGNQVARVNGLIALALDGRGQEVRLKAPAILAAVTGLPDAQADAARVLIGQALSATRGKLDNFKNVRLLRESPNASALRRMLG</sequence>
<dbReference type="AlphaFoldDB" id="A0A8G2F722"/>
<dbReference type="PANTHER" id="PTHR43685:SF2">
    <property type="entry name" value="GLYCOSYLTRANSFERASE 2-LIKE DOMAIN-CONTAINING PROTEIN"/>
    <property type="match status" value="1"/>
</dbReference>
<dbReference type="InterPro" id="IPR029044">
    <property type="entry name" value="Nucleotide-diphossugar_trans"/>
</dbReference>